<keyword evidence="3" id="KW-0967">Endosome</keyword>
<dbReference type="GO" id="GO:0005765">
    <property type="term" value="C:lysosomal membrane"/>
    <property type="evidence" value="ECO:0007669"/>
    <property type="project" value="UniProtKB-SubCell"/>
</dbReference>
<evidence type="ECO:0000256" key="1">
    <source>
        <dbReference type="ARBA" id="ARBA00009250"/>
    </source>
</evidence>
<dbReference type="PANTHER" id="PTHR12811">
    <property type="entry name" value="VACUOLAR PROTEIN SORTING VPS16"/>
    <property type="match status" value="1"/>
</dbReference>
<dbReference type="Pfam" id="PF04841">
    <property type="entry name" value="Vps16_N"/>
    <property type="match status" value="1"/>
</dbReference>
<dbReference type="InterPro" id="IPR038132">
    <property type="entry name" value="Vps16_C_sf"/>
</dbReference>
<keyword evidence="3" id="KW-0472">Membrane</keyword>
<dbReference type="InterPro" id="IPR011044">
    <property type="entry name" value="Quino_amine_DH_bsu"/>
</dbReference>
<dbReference type="GO" id="GO:0003779">
    <property type="term" value="F:actin binding"/>
    <property type="evidence" value="ECO:0007669"/>
    <property type="project" value="TreeGrafter"/>
</dbReference>
<dbReference type="PIRSF" id="PIRSF007949">
    <property type="entry name" value="VPS16"/>
    <property type="match status" value="1"/>
</dbReference>
<keyword evidence="7" id="KW-1185">Reference proteome</keyword>
<keyword evidence="3" id="KW-0653">Protein transport</keyword>
<comment type="caution">
    <text evidence="6">The sequence shown here is derived from an EMBL/GenBank/DDBJ whole genome shotgun (WGS) entry which is preliminary data.</text>
</comment>
<keyword evidence="3" id="KW-0458">Lysosome</keyword>
<evidence type="ECO:0000313" key="6">
    <source>
        <dbReference type="EMBL" id="KAK7868899.1"/>
    </source>
</evidence>
<gene>
    <name evidence="6" type="ORF">R5R35_014211</name>
</gene>
<feature type="domain" description="Vps16 C-terminal" evidence="4">
    <location>
        <begin position="518"/>
        <end position="825"/>
    </location>
</feature>
<dbReference type="GO" id="GO:0006886">
    <property type="term" value="P:intracellular protein transport"/>
    <property type="evidence" value="ECO:0007669"/>
    <property type="project" value="InterPro"/>
</dbReference>
<dbReference type="EMBL" id="JAZDUA010000085">
    <property type="protein sequence ID" value="KAK7868899.1"/>
    <property type="molecule type" value="Genomic_DNA"/>
</dbReference>
<dbReference type="GO" id="GO:0016197">
    <property type="term" value="P:endosomal transport"/>
    <property type="evidence" value="ECO:0007669"/>
    <property type="project" value="TreeGrafter"/>
</dbReference>
<dbReference type="Pfam" id="PF04840">
    <property type="entry name" value="Vps16_C"/>
    <property type="match status" value="1"/>
</dbReference>
<evidence type="ECO:0000259" key="4">
    <source>
        <dbReference type="Pfam" id="PF04840"/>
    </source>
</evidence>
<evidence type="ECO:0000256" key="2">
    <source>
        <dbReference type="ARBA" id="ARBA00017947"/>
    </source>
</evidence>
<sequence>MSAMLTADWCPLGRDTYFRKFDLYSMGWQHELRLENVAVASAPYGGPLAVVRDRKKFVQVQGSGKPVISLYSAAGQHLASIVWSGTTLVALGWSASEELLCIQDDGSVLRYDIFGTYQHTFSMGKDAKDGHIVDARVFATAGGTGVAVLSASGRFFLVLSVADPKLRTLPAIPEMTGANAGSLTTWAVVPEERGARVLVSRNRDLYSLSSQETRAEPVAVPDLGLSSVIEIAVSLDGRHTALLTDNGHLWMGSADLRRKYADFDTKMPGKPRQLVWCGSEAVLGLWGTVLLLVGWRSPVDSISYSYDSPVHLVPELDGVRVVGAQTHELLQRVPLVVQSILRINSTSPGAYLLEASRQFQKQSHRADEYVHLVRGHLPEAVQNCLEAAGHEFNTDTQKSLLRAAQFGKCFLADYDPTAYVDMCRMLRVLNAVRSPRVGIPLTITQLRHLSVRVLLDRLVLRRHYYLAIQAAKHLRLPEVEGSSRVLAHWACYKVNQTQLDREQVARDIANKLGYAPGVSYSEIADKANNAGRRQLAVKLIDYEPRASLQVPLLLRLEEYRPALVKAIESGDTDLVYTVLEQLRENMPLGEFQLCIRNYPVAQALYLKYCRDHNPETLRDIYVQEDDFLAQASFFVRESLDPKNSAREASLAAAQDSFRRARADLNATLCEEQQRLLRYQKGLEDKFGREFSGLSLHDTVRALLLMREVKLADKLRAEYRVPDRRYWWLRILCMAHLGDWEELVRFSKTKKSPIGYEPFVDVCVKHKSPYAEQFLPRVQDELKVKYYAKAGLLEKACQVAVEQRDVQALLFVRSCCAPTDRELLERITAQIAQLSNKK</sequence>
<dbReference type="Proteomes" id="UP001378592">
    <property type="component" value="Unassembled WGS sequence"/>
</dbReference>
<dbReference type="InterPro" id="IPR006926">
    <property type="entry name" value="Vps16_N"/>
</dbReference>
<organism evidence="6 7">
    <name type="scientific">Gryllus longicercus</name>
    <dbReference type="NCBI Taxonomy" id="2509291"/>
    <lineage>
        <taxon>Eukaryota</taxon>
        <taxon>Metazoa</taxon>
        <taxon>Ecdysozoa</taxon>
        <taxon>Arthropoda</taxon>
        <taxon>Hexapoda</taxon>
        <taxon>Insecta</taxon>
        <taxon>Pterygota</taxon>
        <taxon>Neoptera</taxon>
        <taxon>Polyneoptera</taxon>
        <taxon>Orthoptera</taxon>
        <taxon>Ensifera</taxon>
        <taxon>Gryllidea</taxon>
        <taxon>Grylloidea</taxon>
        <taxon>Gryllidae</taxon>
        <taxon>Gryllinae</taxon>
        <taxon>Gryllus</taxon>
    </lineage>
</organism>
<feature type="domain" description="Vps16 N-terminal" evidence="5">
    <location>
        <begin position="6"/>
        <end position="421"/>
    </location>
</feature>
<accession>A0AAN9W2Z7</accession>
<proteinExistence type="inferred from homology"/>
<dbReference type="GO" id="GO:0042144">
    <property type="term" value="P:vacuole fusion, non-autophagic"/>
    <property type="evidence" value="ECO:0007669"/>
    <property type="project" value="TreeGrafter"/>
</dbReference>
<comment type="function">
    <text evidence="3">Plays a role in vesicle-mediated protein trafficking to lysosomal compartments including the endocytic membrane transport and autophagic pathways. Believed to act as a core component of the putative HOPS and CORVET endosomal tethering complexes.</text>
</comment>
<name>A0AAN9W2Z7_9ORTH</name>
<dbReference type="AlphaFoldDB" id="A0AAN9W2Z7"/>
<dbReference type="GO" id="GO:0031902">
    <property type="term" value="C:late endosome membrane"/>
    <property type="evidence" value="ECO:0007669"/>
    <property type="project" value="UniProtKB-SubCell"/>
</dbReference>
<comment type="similarity">
    <text evidence="1 3">Belongs to the VPS16 family.</text>
</comment>
<dbReference type="Gene3D" id="1.10.150.780">
    <property type="entry name" value="Vps16, C-terminal region"/>
    <property type="match status" value="1"/>
</dbReference>
<dbReference type="GO" id="GO:0030897">
    <property type="term" value="C:HOPS complex"/>
    <property type="evidence" value="ECO:0007669"/>
    <property type="project" value="UniProtKB-UniRule"/>
</dbReference>
<comment type="subcellular location">
    <subcellularLocation>
        <location evidence="3">Late endosome membrane</location>
        <topology evidence="3">Peripheral membrane protein</topology>
        <orientation evidence="3">Cytoplasmic side</orientation>
    </subcellularLocation>
    <subcellularLocation>
        <location evidence="3">Lysosome membrane</location>
        <topology evidence="3">Peripheral membrane protein</topology>
        <orientation evidence="3">Cytoplasmic side</orientation>
    </subcellularLocation>
    <text evidence="3">Cytoplasmic, peripheral membrane protein associated with late endosomes/lysosomes.</text>
</comment>
<dbReference type="GO" id="GO:0033263">
    <property type="term" value="C:CORVET complex"/>
    <property type="evidence" value="ECO:0007669"/>
    <property type="project" value="UniProtKB-UniRule"/>
</dbReference>
<protein>
    <recommendedName>
        <fullName evidence="2 3">Vacuolar protein sorting-associated protein 16 homolog</fullName>
    </recommendedName>
</protein>
<dbReference type="SUPFAM" id="SSF50969">
    <property type="entry name" value="YVTN repeat-like/Quinoprotein amine dehydrogenase"/>
    <property type="match status" value="1"/>
</dbReference>
<evidence type="ECO:0000313" key="7">
    <source>
        <dbReference type="Proteomes" id="UP001378592"/>
    </source>
</evidence>
<keyword evidence="3" id="KW-0813">Transport</keyword>
<dbReference type="InterPro" id="IPR016534">
    <property type="entry name" value="VPS16"/>
</dbReference>
<evidence type="ECO:0000256" key="3">
    <source>
        <dbReference type="PIRNR" id="PIRNR007949"/>
    </source>
</evidence>
<dbReference type="InterPro" id="IPR006925">
    <property type="entry name" value="Vps16_C"/>
</dbReference>
<reference evidence="6 7" key="1">
    <citation type="submission" date="2024-03" db="EMBL/GenBank/DDBJ databases">
        <title>The genome assembly and annotation of the cricket Gryllus longicercus Weissman &amp; Gray.</title>
        <authorList>
            <person name="Szrajer S."/>
            <person name="Gray D."/>
            <person name="Ylla G."/>
        </authorList>
    </citation>
    <scope>NUCLEOTIDE SEQUENCE [LARGE SCALE GENOMIC DNA]</scope>
    <source>
        <strain evidence="6">DAG 2021-001</strain>
        <tissue evidence="6">Whole body minus gut</tissue>
    </source>
</reference>
<dbReference type="PANTHER" id="PTHR12811:SF0">
    <property type="entry name" value="VACUOLAR PROTEIN SORTING-ASSOCIATED PROTEIN 16 HOMOLOG"/>
    <property type="match status" value="1"/>
</dbReference>
<evidence type="ECO:0000259" key="5">
    <source>
        <dbReference type="Pfam" id="PF04841"/>
    </source>
</evidence>